<reference evidence="3" key="1">
    <citation type="journal article" date="2017" name="Nat. Microbiol.">
        <title>Global analysis of biosynthetic gene clusters reveals vast potential of secondary metabolite production in Penicillium species.</title>
        <authorList>
            <person name="Nielsen J.C."/>
            <person name="Grijseels S."/>
            <person name="Prigent S."/>
            <person name="Ji B."/>
            <person name="Dainat J."/>
            <person name="Nielsen K.F."/>
            <person name="Frisvad J.C."/>
            <person name="Workman M."/>
            <person name="Nielsen J."/>
        </authorList>
    </citation>
    <scope>NUCLEOTIDE SEQUENCE [LARGE SCALE GENOMIC DNA]</scope>
    <source>
        <strain evidence="3">IBT 11843</strain>
    </source>
</reference>
<dbReference type="OrthoDB" id="3050608at2759"/>
<keyword evidence="3" id="KW-1185">Reference proteome</keyword>
<evidence type="ECO:0000313" key="3">
    <source>
        <dbReference type="Proteomes" id="UP000191522"/>
    </source>
</evidence>
<dbReference type="EMBL" id="MDYL01000025">
    <property type="protein sequence ID" value="OQD70228.1"/>
    <property type="molecule type" value="Genomic_DNA"/>
</dbReference>
<feature type="compositionally biased region" description="Basic and acidic residues" evidence="1">
    <location>
        <begin position="42"/>
        <end position="74"/>
    </location>
</feature>
<evidence type="ECO:0000256" key="1">
    <source>
        <dbReference type="SAM" id="MobiDB-lite"/>
    </source>
</evidence>
<name>A0A1V6NZU1_PENDC</name>
<feature type="compositionally biased region" description="Basic and acidic residues" evidence="1">
    <location>
        <begin position="1"/>
        <end position="15"/>
    </location>
</feature>
<protein>
    <submittedName>
        <fullName evidence="2">Uncharacterized protein</fullName>
    </submittedName>
</protein>
<sequence>MDFVKKAADGLKGKESSSTQNNAGDQDYADKAFGFAASKSGHNVDRSTEEKITDAGRNAYEKMTGKKVDPKISN</sequence>
<dbReference type="Proteomes" id="UP000191522">
    <property type="component" value="Unassembled WGS sequence"/>
</dbReference>
<accession>A0A1V6NZU1</accession>
<gene>
    <name evidence="2" type="ORF">PENDEC_c025G05574</name>
</gene>
<feature type="region of interest" description="Disordered" evidence="1">
    <location>
        <begin position="1"/>
        <end position="74"/>
    </location>
</feature>
<dbReference type="AlphaFoldDB" id="A0A1V6NZU1"/>
<dbReference type="OMA" id="TGNKVDP"/>
<proteinExistence type="predicted"/>
<evidence type="ECO:0000313" key="2">
    <source>
        <dbReference type="EMBL" id="OQD70228.1"/>
    </source>
</evidence>
<comment type="caution">
    <text evidence="2">The sequence shown here is derived from an EMBL/GenBank/DDBJ whole genome shotgun (WGS) entry which is preliminary data.</text>
</comment>
<organism evidence="2 3">
    <name type="scientific">Penicillium decumbens</name>
    <dbReference type="NCBI Taxonomy" id="69771"/>
    <lineage>
        <taxon>Eukaryota</taxon>
        <taxon>Fungi</taxon>
        <taxon>Dikarya</taxon>
        <taxon>Ascomycota</taxon>
        <taxon>Pezizomycotina</taxon>
        <taxon>Eurotiomycetes</taxon>
        <taxon>Eurotiomycetidae</taxon>
        <taxon>Eurotiales</taxon>
        <taxon>Aspergillaceae</taxon>
        <taxon>Penicillium</taxon>
    </lineage>
</organism>